<proteinExistence type="predicted"/>
<feature type="transmembrane region" description="Helical" evidence="6">
    <location>
        <begin position="223"/>
        <end position="244"/>
    </location>
</feature>
<reference evidence="8 9" key="1">
    <citation type="submission" date="2018-10" db="EMBL/GenBank/DDBJ databases">
        <title>Draft genome sequence of Aquitalea MWU14-2217 isolated from a wild cranberry bog in Provincetown, Massachusetts.</title>
        <authorList>
            <person name="Ebadzadsahrai G."/>
            <person name="Soby S."/>
        </authorList>
    </citation>
    <scope>NUCLEOTIDE SEQUENCE [LARGE SCALE GENOMIC DNA]</scope>
    <source>
        <strain evidence="8 9">MWU14-2217</strain>
    </source>
</reference>
<comment type="caution">
    <text evidence="8">The sequence shown here is derived from an EMBL/GenBank/DDBJ whole genome shotgun (WGS) entry which is preliminary data.</text>
</comment>
<comment type="subcellular location">
    <subcellularLocation>
        <location evidence="1">Cell membrane</location>
        <topology evidence="1">Multi-pass membrane protein</topology>
    </subcellularLocation>
</comment>
<sequence>MTTTSSDSPAAIAGRTDEQTACWGGVFAISLCVFVLVSSEFMPVSLLTPIAGELRVSEGMVGQGISISGVLAVLTSLSIASLSKGMDRKTLLLILTLLMGISGAVVGLGQTYLTFMFGRALIGVVIGGFWSMSAAMAMRLVPADQVSKALAIFNGGNALATVLAAPLGSLLGATIGWRAAFLSLLPVAVIALVWQWMALPSMPAEASPSSSRKVFNLLKSRRVAYGMAGCGAFFMGQFTLFTYLRPFLEAVTQVSASTLSVLLLAMGLAGFLGTAIISVLLKRGLYPPLIAIPVLMSVIAIALIPLGCWLAPVSVLLCLWGLMATATPVGWWSWLAQAVPNDAEKGGGLMVAVIQFAIACGSTIGGLMLDSSGYQLTWMTSAILLWLSAWLTFLAYRAQASSCV</sequence>
<evidence type="ECO:0000313" key="8">
    <source>
        <dbReference type="EMBL" id="RMC99602.1"/>
    </source>
</evidence>
<dbReference type="Gene3D" id="1.20.1250.20">
    <property type="entry name" value="MFS general substrate transporter like domains"/>
    <property type="match status" value="1"/>
</dbReference>
<dbReference type="AlphaFoldDB" id="A0A454JK28"/>
<feature type="transmembrane region" description="Helical" evidence="6">
    <location>
        <begin position="347"/>
        <end position="369"/>
    </location>
</feature>
<feature type="transmembrane region" description="Helical" evidence="6">
    <location>
        <begin position="116"/>
        <end position="137"/>
    </location>
</feature>
<dbReference type="PANTHER" id="PTHR43124">
    <property type="entry name" value="PURINE EFFLUX PUMP PBUE"/>
    <property type="match status" value="1"/>
</dbReference>
<name>A0A454JK28_9NEIS</name>
<dbReference type="OrthoDB" id="9812189at2"/>
<evidence type="ECO:0000256" key="2">
    <source>
        <dbReference type="ARBA" id="ARBA00022475"/>
    </source>
</evidence>
<dbReference type="GO" id="GO:0005886">
    <property type="term" value="C:plasma membrane"/>
    <property type="evidence" value="ECO:0007669"/>
    <property type="project" value="UniProtKB-SubCell"/>
</dbReference>
<dbReference type="EMBL" id="RFAR01000024">
    <property type="protein sequence ID" value="RMC99602.1"/>
    <property type="molecule type" value="Genomic_DNA"/>
</dbReference>
<dbReference type="Proteomes" id="UP000274139">
    <property type="component" value="Unassembled WGS sequence"/>
</dbReference>
<feature type="transmembrane region" description="Helical" evidence="6">
    <location>
        <begin position="149"/>
        <end position="173"/>
    </location>
</feature>
<dbReference type="PANTHER" id="PTHR43124:SF5">
    <property type="entry name" value="PURINE RIBONUCLEOSIDE EFFLUX PUMP NEPI"/>
    <property type="match status" value="1"/>
</dbReference>
<evidence type="ECO:0000259" key="7">
    <source>
        <dbReference type="PROSITE" id="PS50850"/>
    </source>
</evidence>
<dbReference type="InterPro" id="IPR020846">
    <property type="entry name" value="MFS_dom"/>
</dbReference>
<dbReference type="CDD" id="cd17324">
    <property type="entry name" value="MFS_NepI_like"/>
    <property type="match status" value="1"/>
</dbReference>
<dbReference type="Pfam" id="PF07690">
    <property type="entry name" value="MFS_1"/>
    <property type="match status" value="1"/>
</dbReference>
<feature type="transmembrane region" description="Helical" evidence="6">
    <location>
        <begin position="256"/>
        <end position="281"/>
    </location>
</feature>
<feature type="transmembrane region" description="Helical" evidence="6">
    <location>
        <begin position="313"/>
        <end position="335"/>
    </location>
</feature>
<keyword evidence="5 6" id="KW-0472">Membrane</keyword>
<evidence type="ECO:0000256" key="4">
    <source>
        <dbReference type="ARBA" id="ARBA00022989"/>
    </source>
</evidence>
<keyword evidence="4 6" id="KW-1133">Transmembrane helix</keyword>
<keyword evidence="2" id="KW-1003">Cell membrane</keyword>
<organism evidence="8 9">
    <name type="scientific">Aquitalea palustris</name>
    <dbReference type="NCBI Taxonomy" id="2480983"/>
    <lineage>
        <taxon>Bacteria</taxon>
        <taxon>Pseudomonadati</taxon>
        <taxon>Pseudomonadota</taxon>
        <taxon>Betaproteobacteria</taxon>
        <taxon>Neisseriales</taxon>
        <taxon>Chromobacteriaceae</taxon>
        <taxon>Aquitalea</taxon>
    </lineage>
</organism>
<feature type="transmembrane region" description="Helical" evidence="6">
    <location>
        <begin position="59"/>
        <end position="79"/>
    </location>
</feature>
<evidence type="ECO:0000256" key="6">
    <source>
        <dbReference type="SAM" id="Phobius"/>
    </source>
</evidence>
<feature type="transmembrane region" description="Helical" evidence="6">
    <location>
        <begin position="179"/>
        <end position="202"/>
    </location>
</feature>
<gene>
    <name evidence="8" type="ORF">EAY64_07475</name>
</gene>
<accession>A0A454JK28</accession>
<dbReference type="RefSeq" id="WP_103524152.1">
    <property type="nucleotide sequence ID" value="NZ_JAIZDC010000007.1"/>
</dbReference>
<keyword evidence="9" id="KW-1185">Reference proteome</keyword>
<protein>
    <submittedName>
        <fullName evidence="8">MFS transporter</fullName>
    </submittedName>
</protein>
<keyword evidence="3 6" id="KW-0812">Transmembrane</keyword>
<dbReference type="SUPFAM" id="SSF103473">
    <property type="entry name" value="MFS general substrate transporter"/>
    <property type="match status" value="1"/>
</dbReference>
<feature type="transmembrane region" description="Helical" evidence="6">
    <location>
        <begin position="91"/>
        <end position="110"/>
    </location>
</feature>
<feature type="transmembrane region" description="Helical" evidence="6">
    <location>
        <begin position="288"/>
        <end position="307"/>
    </location>
</feature>
<evidence type="ECO:0000313" key="9">
    <source>
        <dbReference type="Proteomes" id="UP000274139"/>
    </source>
</evidence>
<evidence type="ECO:0000256" key="3">
    <source>
        <dbReference type="ARBA" id="ARBA00022692"/>
    </source>
</evidence>
<feature type="domain" description="Major facilitator superfamily (MFS) profile" evidence="7">
    <location>
        <begin position="25"/>
        <end position="400"/>
    </location>
</feature>
<dbReference type="InterPro" id="IPR050189">
    <property type="entry name" value="MFS_Efflux_Transporters"/>
</dbReference>
<evidence type="ECO:0000256" key="1">
    <source>
        <dbReference type="ARBA" id="ARBA00004651"/>
    </source>
</evidence>
<dbReference type="GO" id="GO:0022857">
    <property type="term" value="F:transmembrane transporter activity"/>
    <property type="evidence" value="ECO:0007669"/>
    <property type="project" value="InterPro"/>
</dbReference>
<dbReference type="PROSITE" id="PS50850">
    <property type="entry name" value="MFS"/>
    <property type="match status" value="1"/>
</dbReference>
<dbReference type="InterPro" id="IPR011701">
    <property type="entry name" value="MFS"/>
</dbReference>
<feature type="transmembrane region" description="Helical" evidence="6">
    <location>
        <begin position="375"/>
        <end position="396"/>
    </location>
</feature>
<dbReference type="InterPro" id="IPR036259">
    <property type="entry name" value="MFS_trans_sf"/>
</dbReference>
<feature type="transmembrane region" description="Helical" evidence="6">
    <location>
        <begin position="21"/>
        <end position="39"/>
    </location>
</feature>
<evidence type="ECO:0000256" key="5">
    <source>
        <dbReference type="ARBA" id="ARBA00023136"/>
    </source>
</evidence>